<dbReference type="GO" id="GO:0042462">
    <property type="term" value="P:eye photoreceptor cell development"/>
    <property type="evidence" value="ECO:0007669"/>
    <property type="project" value="TreeGrafter"/>
</dbReference>
<dbReference type="GeneTree" id="ENSGT00390000000549"/>
<gene>
    <name evidence="1" type="primary">DZANK1</name>
</gene>
<dbReference type="InterPro" id="IPR026876">
    <property type="entry name" value="Fn3_assoc_repeat"/>
</dbReference>
<sequence>MTAGSVSVPQIIPLRLPLPGKAKHEIDTNTHVEIKSDTPDVTIYYTLDGSKPELFRRPGYGERNTFKYKGPITLPDGKITVKALAVTKDCRESAIVTKVFLVEYEPPNILFADEDNDENFLKDLSNQASYSNGKSLFDHNILYYITERQNPGSCQVSLLLFLYLPIFSRKGQILKFLLRAWLCPAAWVCKGGMCTRNLVPLVHHHHHVRQPGTTIVLALHHMLRLYPLTISTGYKSHWLGRNLYCEGGLVVQ</sequence>
<organism evidence="1 2">
    <name type="scientific">Terrapene triunguis</name>
    <name type="common">Three-toed box turtle</name>
    <dbReference type="NCBI Taxonomy" id="2587831"/>
    <lineage>
        <taxon>Eukaryota</taxon>
        <taxon>Metazoa</taxon>
        <taxon>Chordata</taxon>
        <taxon>Craniata</taxon>
        <taxon>Vertebrata</taxon>
        <taxon>Euteleostomi</taxon>
        <taxon>Archelosauria</taxon>
        <taxon>Testudinata</taxon>
        <taxon>Testudines</taxon>
        <taxon>Cryptodira</taxon>
        <taxon>Durocryptodira</taxon>
        <taxon>Testudinoidea</taxon>
        <taxon>Emydidae</taxon>
        <taxon>Terrapene</taxon>
    </lineage>
</organism>
<dbReference type="InterPro" id="IPR052481">
    <property type="entry name" value="DZAN1"/>
</dbReference>
<dbReference type="Ensembl" id="ENSTMTT00000019851.1">
    <property type="protein sequence ID" value="ENSTMTP00000019173.1"/>
    <property type="gene ID" value="ENSTMTG00000013988.1"/>
</dbReference>
<proteinExistence type="predicted"/>
<evidence type="ECO:0000313" key="1">
    <source>
        <dbReference type="Ensembl" id="ENSTMTP00000019173.1"/>
    </source>
</evidence>
<name>A0A674JEV1_9SAUR</name>
<accession>A0A674JEV1</accession>
<dbReference type="Pfam" id="PF13287">
    <property type="entry name" value="Fn3_assoc"/>
    <property type="match status" value="1"/>
</dbReference>
<protein>
    <submittedName>
        <fullName evidence="1">Double zinc ribbon and ankyrin repeat domains 1</fullName>
    </submittedName>
</protein>
<dbReference type="PANTHER" id="PTHR16058">
    <property type="entry name" value="DOUBLE ZINC RIBBON AND ANKYRIN REPEAT-CONTAINING PROTEIN 1"/>
    <property type="match status" value="1"/>
</dbReference>
<dbReference type="Proteomes" id="UP000472274">
    <property type="component" value="Unplaced"/>
</dbReference>
<dbReference type="AlphaFoldDB" id="A0A674JEV1"/>
<keyword evidence="2" id="KW-1185">Reference proteome</keyword>
<reference evidence="1" key="1">
    <citation type="submission" date="2025-08" db="UniProtKB">
        <authorList>
            <consortium name="Ensembl"/>
        </authorList>
    </citation>
    <scope>IDENTIFICATION</scope>
</reference>
<dbReference type="PANTHER" id="PTHR16058:SF4">
    <property type="entry name" value="DOUBLE ZINC RIBBON AND ANKYRIN REPEAT-CONTAINING PROTEIN 1"/>
    <property type="match status" value="1"/>
</dbReference>
<evidence type="ECO:0000313" key="2">
    <source>
        <dbReference type="Proteomes" id="UP000472274"/>
    </source>
</evidence>
<reference evidence="1" key="2">
    <citation type="submission" date="2025-09" db="UniProtKB">
        <authorList>
            <consortium name="Ensembl"/>
        </authorList>
    </citation>
    <scope>IDENTIFICATION</scope>
</reference>